<gene>
    <name evidence="2" type="ORF">PFLUV_G00205660</name>
</gene>
<protein>
    <submittedName>
        <fullName evidence="2">Uncharacterized protein</fullName>
    </submittedName>
</protein>
<feature type="region of interest" description="Disordered" evidence="1">
    <location>
        <begin position="38"/>
        <end position="89"/>
    </location>
</feature>
<evidence type="ECO:0000256" key="1">
    <source>
        <dbReference type="SAM" id="MobiDB-lite"/>
    </source>
</evidence>
<organism evidence="2 3">
    <name type="scientific">Perca fluviatilis</name>
    <name type="common">European perch</name>
    <dbReference type="NCBI Taxonomy" id="8168"/>
    <lineage>
        <taxon>Eukaryota</taxon>
        <taxon>Metazoa</taxon>
        <taxon>Chordata</taxon>
        <taxon>Craniata</taxon>
        <taxon>Vertebrata</taxon>
        <taxon>Euteleostomi</taxon>
        <taxon>Actinopterygii</taxon>
        <taxon>Neopterygii</taxon>
        <taxon>Teleostei</taxon>
        <taxon>Neoteleostei</taxon>
        <taxon>Acanthomorphata</taxon>
        <taxon>Eupercaria</taxon>
        <taxon>Perciformes</taxon>
        <taxon>Percoidei</taxon>
        <taxon>Percidae</taxon>
        <taxon>Percinae</taxon>
        <taxon>Perca</taxon>
    </lineage>
</organism>
<dbReference type="AlphaFoldDB" id="A0A6A5EHW3"/>
<dbReference type="EMBL" id="VHII01000017">
    <property type="protein sequence ID" value="KAF1377909.1"/>
    <property type="molecule type" value="Genomic_DNA"/>
</dbReference>
<keyword evidence="3" id="KW-1185">Reference proteome</keyword>
<dbReference type="Proteomes" id="UP000465112">
    <property type="component" value="Chromosome 17"/>
</dbReference>
<comment type="caution">
    <text evidence="2">The sequence shown here is derived from an EMBL/GenBank/DDBJ whole genome shotgun (WGS) entry which is preliminary data.</text>
</comment>
<feature type="compositionally biased region" description="Polar residues" evidence="1">
    <location>
        <begin position="16"/>
        <end position="25"/>
    </location>
</feature>
<name>A0A6A5EHW3_PERFL</name>
<proteinExistence type="predicted"/>
<evidence type="ECO:0000313" key="3">
    <source>
        <dbReference type="Proteomes" id="UP000465112"/>
    </source>
</evidence>
<sequence>MLTLPPKTKPLIEMNPYSTVSSNQNELDRSITLHLKISCPDSPAHSQTSSLGPGDAPPRPPSQPPPPRPPAPQLSIQVDSDCGESGFYSRQHHRFYPPQVWLPPPEIHRDFRQKLHAHFGDSCAETVL</sequence>
<feature type="region of interest" description="Disordered" evidence="1">
    <location>
        <begin position="1"/>
        <end position="25"/>
    </location>
</feature>
<evidence type="ECO:0000313" key="2">
    <source>
        <dbReference type="EMBL" id="KAF1377909.1"/>
    </source>
</evidence>
<reference evidence="2 3" key="1">
    <citation type="submission" date="2019-06" db="EMBL/GenBank/DDBJ databases">
        <title>A chromosome-scale genome assembly of the European perch, Perca fluviatilis.</title>
        <authorList>
            <person name="Roques C."/>
            <person name="Zahm M."/>
            <person name="Cabau C."/>
            <person name="Klopp C."/>
            <person name="Bouchez O."/>
            <person name="Donnadieu C."/>
            <person name="Kuhl H."/>
            <person name="Gislard M."/>
            <person name="Guendouz S."/>
            <person name="Journot L."/>
            <person name="Haffray P."/>
            <person name="Bestin A."/>
            <person name="Morvezen R."/>
            <person name="Feron R."/>
            <person name="Wen M."/>
            <person name="Jouanno E."/>
            <person name="Herpin A."/>
            <person name="Schartl M."/>
            <person name="Postlethwait J."/>
            <person name="Schaerlinger B."/>
            <person name="Chardard D."/>
            <person name="Lecocq T."/>
            <person name="Poncet C."/>
            <person name="Jaffrelo L."/>
            <person name="Lampietro C."/>
            <person name="Guiguen Y."/>
        </authorList>
    </citation>
    <scope>NUCLEOTIDE SEQUENCE [LARGE SCALE GENOMIC DNA]</scope>
    <source>
        <tissue evidence="2">Blood</tissue>
    </source>
</reference>
<accession>A0A6A5EHW3</accession>
<feature type="compositionally biased region" description="Pro residues" evidence="1">
    <location>
        <begin position="55"/>
        <end position="72"/>
    </location>
</feature>